<comment type="similarity">
    <text evidence="2 6">Belongs to the class-I pyridoxal-phosphate-dependent aminotransferase family.</text>
</comment>
<dbReference type="InterPro" id="IPR050596">
    <property type="entry name" value="AspAT/PAT-like"/>
</dbReference>
<dbReference type="InterPro" id="IPR004838">
    <property type="entry name" value="NHTrfase_class1_PyrdxlP-BS"/>
</dbReference>
<evidence type="ECO:0000256" key="1">
    <source>
        <dbReference type="ARBA" id="ARBA00001933"/>
    </source>
</evidence>
<dbReference type="PANTHER" id="PTHR46383">
    <property type="entry name" value="ASPARTATE AMINOTRANSFERASE"/>
    <property type="match status" value="1"/>
</dbReference>
<keyword evidence="3 6" id="KW-0032">Aminotransferase</keyword>
<comment type="cofactor">
    <cofactor evidence="1 6">
        <name>pyridoxal 5'-phosphate</name>
        <dbReference type="ChEBI" id="CHEBI:597326"/>
    </cofactor>
</comment>
<comment type="caution">
    <text evidence="8">The sequence shown here is derived from an EMBL/GenBank/DDBJ whole genome shotgun (WGS) entry which is preliminary data.</text>
</comment>
<evidence type="ECO:0000256" key="3">
    <source>
        <dbReference type="ARBA" id="ARBA00022576"/>
    </source>
</evidence>
<dbReference type="Gene3D" id="3.40.640.10">
    <property type="entry name" value="Type I PLP-dependent aspartate aminotransferase-like (Major domain)"/>
    <property type="match status" value="1"/>
</dbReference>
<protein>
    <recommendedName>
        <fullName evidence="6">Aminotransferase</fullName>
        <ecNumber evidence="6">2.6.1.-</ecNumber>
    </recommendedName>
</protein>
<evidence type="ECO:0000256" key="4">
    <source>
        <dbReference type="ARBA" id="ARBA00022679"/>
    </source>
</evidence>
<sequence>MPEINSTIASMSIPQTRYFSNKASDYDDAVNLTLGVPDFDTDPLIKQALVDAFVDKKSLKYSHNAGLIELRQAISDYYFNKYQVHFDPEDQIIVTAGGSEAIDSSLRTILEKGDQVIIPQPAYPAYQAIVTMLGGEVIPIDTSETNFVLSPQQVEEKITPKTKAIILNYPTNPTGVSVNQDQAQALVKVIKDHDIFLLSDEIYGENSLTQDHVSFSQFPEIKDQAIIINGLSKSHAMTGWRLGYLLSSKKLTQSILIPHLNNTICASLPSQYAGLAALKHGLHIPQKMNQAYRERLAYLVQRLDKMGLDYSKSQGSFYIFPSIKSYDPNAFNFCLNLLEDQHLAVVPGSAFGQAGEGYIRISFATSLDQLEEGMDRLETFLSTYSTGD</sequence>
<dbReference type="eggNOG" id="COG0436">
    <property type="taxonomic scope" value="Bacteria"/>
</dbReference>
<proteinExistence type="inferred from homology"/>
<dbReference type="PROSITE" id="PS00105">
    <property type="entry name" value="AA_TRANSFER_CLASS_1"/>
    <property type="match status" value="1"/>
</dbReference>
<dbReference type="FunFam" id="3.40.640.10:FF:000033">
    <property type="entry name" value="Aspartate aminotransferase"/>
    <property type="match status" value="1"/>
</dbReference>
<dbReference type="InterPro" id="IPR015422">
    <property type="entry name" value="PyrdxlP-dep_Trfase_small"/>
</dbReference>
<keyword evidence="9" id="KW-1185">Reference proteome</keyword>
<dbReference type="GO" id="GO:0008483">
    <property type="term" value="F:transaminase activity"/>
    <property type="evidence" value="ECO:0007669"/>
    <property type="project" value="UniProtKB-KW"/>
</dbReference>
<dbReference type="STRING" id="883081.HMPREF9698_00177"/>
<dbReference type="PATRIC" id="fig|883081.3.peg.179"/>
<name>K9EY32_9LACT</name>
<keyword evidence="5" id="KW-0663">Pyridoxal phosphate</keyword>
<evidence type="ECO:0000256" key="5">
    <source>
        <dbReference type="ARBA" id="ARBA00022898"/>
    </source>
</evidence>
<dbReference type="SUPFAM" id="SSF53383">
    <property type="entry name" value="PLP-dependent transferases"/>
    <property type="match status" value="1"/>
</dbReference>
<organism evidence="8 9">
    <name type="scientific">Alloiococcus otitis ATCC 51267</name>
    <dbReference type="NCBI Taxonomy" id="883081"/>
    <lineage>
        <taxon>Bacteria</taxon>
        <taxon>Bacillati</taxon>
        <taxon>Bacillota</taxon>
        <taxon>Bacilli</taxon>
        <taxon>Lactobacillales</taxon>
        <taxon>Carnobacteriaceae</taxon>
        <taxon>Alloiococcus</taxon>
    </lineage>
</organism>
<dbReference type="Proteomes" id="UP000009875">
    <property type="component" value="Unassembled WGS sequence"/>
</dbReference>
<accession>K9EY32</accession>
<feature type="domain" description="Aminotransferase class I/classII large" evidence="7">
    <location>
        <begin position="28"/>
        <end position="377"/>
    </location>
</feature>
<dbReference type="InterPro" id="IPR015421">
    <property type="entry name" value="PyrdxlP-dep_Trfase_major"/>
</dbReference>
<dbReference type="InterPro" id="IPR004839">
    <property type="entry name" value="Aminotransferase_I/II_large"/>
</dbReference>
<dbReference type="GO" id="GO:0006520">
    <property type="term" value="P:amino acid metabolic process"/>
    <property type="evidence" value="ECO:0007669"/>
    <property type="project" value="InterPro"/>
</dbReference>
<evidence type="ECO:0000256" key="2">
    <source>
        <dbReference type="ARBA" id="ARBA00007441"/>
    </source>
</evidence>
<dbReference type="RefSeq" id="WP_003776393.1">
    <property type="nucleotide sequence ID" value="NZ_JH992957.1"/>
</dbReference>
<evidence type="ECO:0000313" key="8">
    <source>
        <dbReference type="EMBL" id="EKU94145.1"/>
    </source>
</evidence>
<dbReference type="CDD" id="cd00609">
    <property type="entry name" value="AAT_like"/>
    <property type="match status" value="1"/>
</dbReference>
<dbReference type="GO" id="GO:0030170">
    <property type="term" value="F:pyridoxal phosphate binding"/>
    <property type="evidence" value="ECO:0007669"/>
    <property type="project" value="InterPro"/>
</dbReference>
<dbReference type="Gene3D" id="3.90.1150.10">
    <property type="entry name" value="Aspartate Aminotransferase, domain 1"/>
    <property type="match status" value="1"/>
</dbReference>
<dbReference type="AlphaFoldDB" id="K9EY32"/>
<evidence type="ECO:0000313" key="9">
    <source>
        <dbReference type="Proteomes" id="UP000009875"/>
    </source>
</evidence>
<dbReference type="HOGENOM" id="CLU_017584_4_3_9"/>
<dbReference type="OrthoDB" id="9802328at2"/>
<dbReference type="PANTHER" id="PTHR46383:SF4">
    <property type="entry name" value="AMINOTRANSFERASE"/>
    <property type="match status" value="1"/>
</dbReference>
<reference evidence="8 9" key="1">
    <citation type="submission" date="2012-09" db="EMBL/GenBank/DDBJ databases">
        <title>The Genome Sequence of Alloiococcus otitis ATCC 51267.</title>
        <authorList>
            <consortium name="The Broad Institute Genome Sequencing Platform"/>
            <person name="Earl A."/>
            <person name="Ward D."/>
            <person name="Feldgarden M."/>
            <person name="Gevers D."/>
            <person name="Huys G."/>
            <person name="Walker B."/>
            <person name="Young S.K."/>
            <person name="Zeng Q."/>
            <person name="Gargeya S."/>
            <person name="Fitzgerald M."/>
            <person name="Haas B."/>
            <person name="Abouelleil A."/>
            <person name="Alvarado L."/>
            <person name="Arachchi H.M."/>
            <person name="Berlin A.M."/>
            <person name="Chapman S.B."/>
            <person name="Goldberg J."/>
            <person name="Griggs A."/>
            <person name="Gujja S."/>
            <person name="Hansen M."/>
            <person name="Howarth C."/>
            <person name="Imamovic A."/>
            <person name="Larimer J."/>
            <person name="McCowen C."/>
            <person name="Montmayeur A."/>
            <person name="Murphy C."/>
            <person name="Neiman D."/>
            <person name="Pearson M."/>
            <person name="Priest M."/>
            <person name="Roberts A."/>
            <person name="Saif S."/>
            <person name="Shea T."/>
            <person name="Sisk P."/>
            <person name="Sykes S."/>
            <person name="Wortman J."/>
            <person name="Nusbaum C."/>
            <person name="Birren B."/>
        </authorList>
    </citation>
    <scope>NUCLEOTIDE SEQUENCE [LARGE SCALE GENOMIC DNA]</scope>
    <source>
        <strain evidence="8 9">ATCC 51267</strain>
    </source>
</reference>
<gene>
    <name evidence="8" type="ORF">HMPREF9698_00177</name>
</gene>
<dbReference type="Pfam" id="PF00155">
    <property type="entry name" value="Aminotran_1_2"/>
    <property type="match status" value="1"/>
</dbReference>
<dbReference type="InterPro" id="IPR015424">
    <property type="entry name" value="PyrdxlP-dep_Trfase"/>
</dbReference>
<evidence type="ECO:0000259" key="7">
    <source>
        <dbReference type="Pfam" id="PF00155"/>
    </source>
</evidence>
<dbReference type="EC" id="2.6.1.-" evidence="6"/>
<keyword evidence="4 6" id="KW-0808">Transferase</keyword>
<evidence type="ECO:0000256" key="6">
    <source>
        <dbReference type="RuleBase" id="RU000481"/>
    </source>
</evidence>
<dbReference type="EMBL" id="AGXA01000004">
    <property type="protein sequence ID" value="EKU94145.1"/>
    <property type="molecule type" value="Genomic_DNA"/>
</dbReference>